<evidence type="ECO:0000313" key="2">
    <source>
        <dbReference type="Proteomes" id="UP000477285"/>
    </source>
</evidence>
<evidence type="ECO:0000313" key="1">
    <source>
        <dbReference type="EMBL" id="MZL34869.1"/>
    </source>
</evidence>
<comment type="caution">
    <text evidence="1">The sequence shown here is derived from an EMBL/GenBank/DDBJ whole genome shotgun (WGS) entry which is preliminary data.</text>
</comment>
<organism evidence="1 2">
    <name type="scientific">Blautia wexlerae</name>
    <dbReference type="NCBI Taxonomy" id="418240"/>
    <lineage>
        <taxon>Bacteria</taxon>
        <taxon>Bacillati</taxon>
        <taxon>Bacillota</taxon>
        <taxon>Clostridia</taxon>
        <taxon>Lachnospirales</taxon>
        <taxon>Lachnospiraceae</taxon>
        <taxon>Blautia</taxon>
    </lineage>
</organism>
<dbReference type="RefSeq" id="WP_161234161.1">
    <property type="nucleotide sequence ID" value="NZ_JBCPBX010000037.1"/>
</dbReference>
<accession>A0A6L8T5U3</accession>
<reference evidence="1 2" key="1">
    <citation type="journal article" date="2019" name="Nat. Med.">
        <title>A library of human gut bacterial isolates paired with longitudinal multiomics data enables mechanistic microbiome research.</title>
        <authorList>
            <person name="Poyet M."/>
            <person name="Groussin M."/>
            <person name="Gibbons S.M."/>
            <person name="Avila-Pacheco J."/>
            <person name="Jiang X."/>
            <person name="Kearney S.M."/>
            <person name="Perrotta A.R."/>
            <person name="Berdy B."/>
            <person name="Zhao S."/>
            <person name="Lieberman T.D."/>
            <person name="Swanson P.K."/>
            <person name="Smith M."/>
            <person name="Roesemann S."/>
            <person name="Alexander J.E."/>
            <person name="Rich S.A."/>
            <person name="Livny J."/>
            <person name="Vlamakis H."/>
            <person name="Clish C."/>
            <person name="Bullock K."/>
            <person name="Deik A."/>
            <person name="Scott J."/>
            <person name="Pierce K.A."/>
            <person name="Xavier R.J."/>
            <person name="Alm E.J."/>
        </authorList>
    </citation>
    <scope>NUCLEOTIDE SEQUENCE [LARGE SCALE GENOMIC DNA]</scope>
    <source>
        <strain evidence="1 2">BIOML-A1</strain>
    </source>
</reference>
<evidence type="ECO:0008006" key="3">
    <source>
        <dbReference type="Google" id="ProtNLM"/>
    </source>
</evidence>
<proteinExistence type="predicted"/>
<dbReference type="AlphaFoldDB" id="A0A6L8T5U3"/>
<dbReference type="EMBL" id="WWVQ01000056">
    <property type="protein sequence ID" value="MZL34869.1"/>
    <property type="molecule type" value="Genomic_DNA"/>
</dbReference>
<protein>
    <recommendedName>
        <fullName evidence="3">PD-(D/E)XK nuclease family transposase</fullName>
    </recommendedName>
</protein>
<dbReference type="Proteomes" id="UP000477285">
    <property type="component" value="Unassembled WGS sequence"/>
</dbReference>
<gene>
    <name evidence="1" type="ORF">GT728_17145</name>
</gene>
<sequence length="269" mass="31082">MNNTEETLDFEQKHKEDLQRLRGFRLLDDDFMSKVFEDTACAEFLLQIILQRHDLKVQSVQGQYDIKNLQGRSVRLDILAVDTNNRTYNIEIQRSDRGAGAKRARYNSSLIDANITEAGDKYDALTETYVIFITENDVLKSGLPIYHIDRIVQETGKPFGDEAHIIYVNSQIKDETELGKLMHDFSCTDPKDMYYKILADRVRYFKEDEEGVLTMCREMENMRKESSHEKAVEIAKRMLASGKLTYEDIAVFTDLTLEEIKALAVQKTA</sequence>
<name>A0A6L8T5U3_9FIRM</name>
<dbReference type="Pfam" id="PF12784">
    <property type="entry name" value="PDDEXK_2"/>
    <property type="match status" value="1"/>
</dbReference>